<comment type="caution">
    <text evidence="1">The sequence shown here is derived from an EMBL/GenBank/DDBJ whole genome shotgun (WGS) entry which is preliminary data.</text>
</comment>
<accession>A0A0F9ED39</accession>
<evidence type="ECO:0000313" key="1">
    <source>
        <dbReference type="EMBL" id="KKL71864.1"/>
    </source>
</evidence>
<reference evidence="1" key="1">
    <citation type="journal article" date="2015" name="Nature">
        <title>Complex archaea that bridge the gap between prokaryotes and eukaryotes.</title>
        <authorList>
            <person name="Spang A."/>
            <person name="Saw J.H."/>
            <person name="Jorgensen S.L."/>
            <person name="Zaremba-Niedzwiedzka K."/>
            <person name="Martijn J."/>
            <person name="Lind A.E."/>
            <person name="van Eijk R."/>
            <person name="Schleper C."/>
            <person name="Guy L."/>
            <person name="Ettema T.J."/>
        </authorList>
    </citation>
    <scope>NUCLEOTIDE SEQUENCE</scope>
</reference>
<organism evidence="1">
    <name type="scientific">marine sediment metagenome</name>
    <dbReference type="NCBI Taxonomy" id="412755"/>
    <lineage>
        <taxon>unclassified sequences</taxon>
        <taxon>metagenomes</taxon>
        <taxon>ecological metagenomes</taxon>
    </lineage>
</organism>
<gene>
    <name evidence="1" type="ORF">LCGC14_2090670</name>
</gene>
<dbReference type="EMBL" id="LAZR01025455">
    <property type="protein sequence ID" value="KKL71864.1"/>
    <property type="molecule type" value="Genomic_DNA"/>
</dbReference>
<protein>
    <submittedName>
        <fullName evidence="1">Uncharacterized protein</fullName>
    </submittedName>
</protein>
<dbReference type="AlphaFoldDB" id="A0A0F9ED39"/>
<proteinExistence type="predicted"/>
<name>A0A0F9ED39_9ZZZZ</name>
<sequence>MLLSLNWWETQHLAVTGLDRAVPDILGDRELNGEARILFGATGFAHAFAPLNMESVGRLTFTSSATATTERPAPAVELAEPIVIRSAFSVARVLFGSTSSAHVEQPRTIGTEQALRTFTQASVQAFPPLRVDSTFQLNTFTEANVSTFLPVVPEPVLQVDPAVFDADDIILIAALWMQATDA</sequence>